<accession>A0A151ATD8</accession>
<feature type="domain" description="Copper amine oxidase-like N-terminal" evidence="1">
    <location>
        <begin position="10"/>
        <end position="93"/>
    </location>
</feature>
<dbReference type="Proteomes" id="UP000075670">
    <property type="component" value="Unassembled WGS sequence"/>
</dbReference>
<proteinExistence type="predicted"/>
<dbReference type="AlphaFoldDB" id="A0A151ATD8"/>
<dbReference type="Pfam" id="PF07833">
    <property type="entry name" value="Cu_amine_oxidN1"/>
    <property type="match status" value="1"/>
</dbReference>
<dbReference type="PATRIC" id="fig|1122241.3.peg.3002"/>
<protein>
    <recommendedName>
        <fullName evidence="1">Copper amine oxidase-like N-terminal domain-containing protein</fullName>
    </recommendedName>
</protein>
<reference evidence="2 3" key="1">
    <citation type="submission" date="2016-02" db="EMBL/GenBank/DDBJ databases">
        <title>Genome sequence of Moorella mulderi DSM 14980.</title>
        <authorList>
            <person name="Poehlein A."/>
            <person name="Daniel R."/>
        </authorList>
    </citation>
    <scope>NUCLEOTIDE SEQUENCE [LARGE SCALE GENOMIC DNA]</scope>
    <source>
        <strain evidence="2 3">DSM 14980</strain>
    </source>
</reference>
<evidence type="ECO:0000313" key="3">
    <source>
        <dbReference type="Proteomes" id="UP000075670"/>
    </source>
</evidence>
<dbReference type="Gene3D" id="3.30.457.10">
    <property type="entry name" value="Copper amine oxidase-like, N-terminal domain"/>
    <property type="match status" value="1"/>
</dbReference>
<dbReference type="SUPFAM" id="SSF55383">
    <property type="entry name" value="Copper amine oxidase, domain N"/>
    <property type="match status" value="1"/>
</dbReference>
<gene>
    <name evidence="2" type="ORF">MOMUL_28240</name>
</gene>
<organism evidence="2 3">
    <name type="scientific">Moorella mulderi DSM 14980</name>
    <dbReference type="NCBI Taxonomy" id="1122241"/>
    <lineage>
        <taxon>Bacteria</taxon>
        <taxon>Bacillati</taxon>
        <taxon>Bacillota</taxon>
        <taxon>Clostridia</taxon>
        <taxon>Neomoorellales</taxon>
        <taxon>Neomoorellaceae</taxon>
        <taxon>Neomoorella</taxon>
    </lineage>
</organism>
<dbReference type="RefSeq" id="WP_062285776.1">
    <property type="nucleotide sequence ID" value="NZ_LTBC01000019.1"/>
</dbReference>
<dbReference type="InterPro" id="IPR036582">
    <property type="entry name" value="Mao_N_sf"/>
</dbReference>
<comment type="caution">
    <text evidence="2">The sequence shown here is derived from an EMBL/GenBank/DDBJ whole genome shotgun (WGS) entry which is preliminary data.</text>
</comment>
<dbReference type="InterPro" id="IPR012854">
    <property type="entry name" value="Cu_amine_oxidase-like_N"/>
</dbReference>
<keyword evidence="3" id="KW-1185">Reference proteome</keyword>
<sequence>MFDALEAYDRFNVPPVIKSSHTLIPVRAITEGLGATVNWDEATIAVTITKNGVTVVLILGSTEVTVNGAKMNLDVPALLISNRTFVPLRFLSAAPIPTTSSIPAA</sequence>
<evidence type="ECO:0000259" key="1">
    <source>
        <dbReference type="Pfam" id="PF07833"/>
    </source>
</evidence>
<name>A0A151ATD8_9FIRM</name>
<dbReference type="EMBL" id="LTBC01000019">
    <property type="protein sequence ID" value="KYH30853.1"/>
    <property type="molecule type" value="Genomic_DNA"/>
</dbReference>
<evidence type="ECO:0000313" key="2">
    <source>
        <dbReference type="EMBL" id="KYH30853.1"/>
    </source>
</evidence>